<dbReference type="EMBL" id="QHLQ01000007">
    <property type="protein sequence ID" value="NIZ61138.1"/>
    <property type="molecule type" value="Genomic_DNA"/>
</dbReference>
<dbReference type="CDD" id="cd02440">
    <property type="entry name" value="AdoMet_MTases"/>
    <property type="match status" value="1"/>
</dbReference>
<dbReference type="InterPro" id="IPR029063">
    <property type="entry name" value="SAM-dependent_MTases_sf"/>
</dbReference>
<evidence type="ECO:0000313" key="3">
    <source>
        <dbReference type="Proteomes" id="UP001429564"/>
    </source>
</evidence>
<proteinExistence type="predicted"/>
<sequence length="323" mass="36152">MSSRALKHFRFGKIFGFIRRSTSSRRQQIRQVRELYLKTDLVTKGCILCSGENFSLLAECDRYGFDLNKQICDDCGLVQTYPALSQSFLNEFYENHYRKLYTKSLDVDYAKFSEEQEEKGERFLGFLNTAISGQSLSNFSIIEIGCSSGGILNYLSAHCKAVQGCDLDANAIQFARDTHSLNAEVAHFPSTIPSGPKIFILSHVLEHVPNPKDLLHRIRSAMTPEDYAFVEVPGLNIVADGSYSNDLRSYFHIAHVADYTASTLASMMTSCRFETVTCDETVTGLFKRSENSEGEVVKSPGDSVGNVLKIEKTFRVFGSKKST</sequence>
<comment type="caution">
    <text evidence="2">The sequence shown here is derived from an EMBL/GenBank/DDBJ whole genome shotgun (WGS) entry which is preliminary data.</text>
</comment>
<keyword evidence="3" id="KW-1185">Reference proteome</keyword>
<reference evidence="2 3" key="1">
    <citation type="submission" date="2018-05" db="EMBL/GenBank/DDBJ databases">
        <authorList>
            <person name="Zhang Y.-J."/>
        </authorList>
    </citation>
    <scope>NUCLEOTIDE SEQUENCE [LARGE SCALE GENOMIC DNA]</scope>
    <source>
        <strain evidence="2 3">CY04</strain>
    </source>
</reference>
<dbReference type="Gene3D" id="3.40.50.150">
    <property type="entry name" value="Vaccinia Virus protein VP39"/>
    <property type="match status" value="1"/>
</dbReference>
<protein>
    <recommendedName>
        <fullName evidence="4">Class I SAM-dependent methyltransferase</fullName>
    </recommendedName>
</protein>
<gene>
    <name evidence="2" type="ORF">DL239_09130</name>
</gene>
<accession>A0ABX0W897</accession>
<evidence type="ECO:0008006" key="4">
    <source>
        <dbReference type="Google" id="ProtNLM"/>
    </source>
</evidence>
<dbReference type="PANTHER" id="PTHR43861">
    <property type="entry name" value="TRANS-ACONITATE 2-METHYLTRANSFERASE-RELATED"/>
    <property type="match status" value="1"/>
</dbReference>
<dbReference type="SUPFAM" id="SSF53335">
    <property type="entry name" value="S-adenosyl-L-methionine-dependent methyltransferases"/>
    <property type="match status" value="1"/>
</dbReference>
<evidence type="ECO:0000313" key="2">
    <source>
        <dbReference type="EMBL" id="NIZ61138.1"/>
    </source>
</evidence>
<name>A0ABX0W897_9RHOB</name>
<organism evidence="2 3">
    <name type="scientific">Parasedimentitalea denitrificans</name>
    <dbReference type="NCBI Taxonomy" id="2211118"/>
    <lineage>
        <taxon>Bacteria</taxon>
        <taxon>Pseudomonadati</taxon>
        <taxon>Pseudomonadota</taxon>
        <taxon>Alphaproteobacteria</taxon>
        <taxon>Rhodobacterales</taxon>
        <taxon>Paracoccaceae</taxon>
        <taxon>Parasedimentitalea</taxon>
    </lineage>
</organism>
<dbReference type="Proteomes" id="UP001429564">
    <property type="component" value="Unassembled WGS sequence"/>
</dbReference>
<dbReference type="PANTHER" id="PTHR43861:SF3">
    <property type="entry name" value="PUTATIVE (AFU_ORTHOLOGUE AFUA_2G14390)-RELATED"/>
    <property type="match status" value="1"/>
</dbReference>
<dbReference type="Pfam" id="PF13489">
    <property type="entry name" value="Methyltransf_23"/>
    <property type="match status" value="1"/>
</dbReference>
<keyword evidence="1" id="KW-0808">Transferase</keyword>
<evidence type="ECO:0000256" key="1">
    <source>
        <dbReference type="ARBA" id="ARBA00022679"/>
    </source>
</evidence>